<dbReference type="STRING" id="638302.HMPREF0908_1300"/>
<dbReference type="HOGENOM" id="CLU_2652404_0_0_9"/>
<accession>C4V456</accession>
<protein>
    <submittedName>
        <fullName evidence="1">Uncharacterized protein</fullName>
    </submittedName>
</protein>
<sequence>MQLSRLVLVDNSLEQNLMGQAEREYVLPLPIALFKQSPFRNLQTFGRQVPGHLHSKVFATRTAGLLAPNCCVFSFD</sequence>
<evidence type="ECO:0000313" key="2">
    <source>
        <dbReference type="Proteomes" id="UP000005309"/>
    </source>
</evidence>
<evidence type="ECO:0000313" key="1">
    <source>
        <dbReference type="EMBL" id="EEQ48320.1"/>
    </source>
</evidence>
<dbReference type="EMBL" id="ACLA01000020">
    <property type="protein sequence ID" value="EEQ48320.1"/>
    <property type="molecule type" value="Genomic_DNA"/>
</dbReference>
<organism evidence="1 2">
    <name type="scientific">Selenomonas flueggei ATCC 43531</name>
    <dbReference type="NCBI Taxonomy" id="638302"/>
    <lineage>
        <taxon>Bacteria</taxon>
        <taxon>Bacillati</taxon>
        <taxon>Bacillota</taxon>
        <taxon>Negativicutes</taxon>
        <taxon>Selenomonadales</taxon>
        <taxon>Selenomonadaceae</taxon>
        <taxon>Selenomonas</taxon>
    </lineage>
</organism>
<name>C4V456_9FIRM</name>
<dbReference type="Proteomes" id="UP000005309">
    <property type="component" value="Unassembled WGS sequence"/>
</dbReference>
<comment type="caution">
    <text evidence="1">The sequence shown here is derived from an EMBL/GenBank/DDBJ whole genome shotgun (WGS) entry which is preliminary data.</text>
</comment>
<proteinExistence type="predicted"/>
<reference evidence="1 2" key="1">
    <citation type="submission" date="2009-04" db="EMBL/GenBank/DDBJ databases">
        <authorList>
            <person name="Qin X."/>
            <person name="Bachman B."/>
            <person name="Battles P."/>
            <person name="Bell A."/>
            <person name="Bess C."/>
            <person name="Bickham C."/>
            <person name="Chaboub L."/>
            <person name="Chen D."/>
            <person name="Coyle M."/>
            <person name="Deiros D.R."/>
            <person name="Dinh H."/>
            <person name="Forbes L."/>
            <person name="Fowler G."/>
            <person name="Francisco L."/>
            <person name="Fu Q."/>
            <person name="Gubbala S."/>
            <person name="Hale W."/>
            <person name="Han Y."/>
            <person name="Hemphill L."/>
            <person name="Highlander S.K."/>
            <person name="Hirani K."/>
            <person name="Hogues M."/>
            <person name="Jackson L."/>
            <person name="Jakkamsetti A."/>
            <person name="Javaid M."/>
            <person name="Jiang H."/>
            <person name="Korchina V."/>
            <person name="Kovar C."/>
            <person name="Lara F."/>
            <person name="Lee S."/>
            <person name="Mata R."/>
            <person name="Mathew T."/>
            <person name="Moen C."/>
            <person name="Morales K."/>
            <person name="Munidasa M."/>
            <person name="Nazareth L."/>
            <person name="Ngo R."/>
            <person name="Nguyen L."/>
            <person name="Okwuonu G."/>
            <person name="Ongeri F."/>
            <person name="Patil S."/>
            <person name="Petrosino J."/>
            <person name="Pham C."/>
            <person name="Pham P."/>
            <person name="Pu L.-L."/>
            <person name="Puazo M."/>
            <person name="Raj R."/>
            <person name="Reid J."/>
            <person name="Rouhana J."/>
            <person name="Saada N."/>
            <person name="Shang Y."/>
            <person name="Simmons D."/>
            <person name="Thornton R."/>
            <person name="Warren J."/>
            <person name="Weissenberger G."/>
            <person name="Zhang J."/>
            <person name="Zhang L."/>
            <person name="Zhou C."/>
            <person name="Zhu D."/>
            <person name="Muzny D."/>
            <person name="Worley K."/>
            <person name="Gibbs R."/>
        </authorList>
    </citation>
    <scope>NUCLEOTIDE SEQUENCE [LARGE SCALE GENOMIC DNA]</scope>
    <source>
        <strain evidence="1 2">ATCC 43531</strain>
    </source>
</reference>
<dbReference type="AlphaFoldDB" id="C4V456"/>
<keyword evidence="2" id="KW-1185">Reference proteome</keyword>
<gene>
    <name evidence="1" type="ORF">HMPREF0908_1300</name>
</gene>